<feature type="compositionally biased region" description="Polar residues" evidence="1">
    <location>
        <begin position="79"/>
        <end position="91"/>
    </location>
</feature>
<evidence type="ECO:0000313" key="3">
    <source>
        <dbReference type="Proteomes" id="UP000265520"/>
    </source>
</evidence>
<keyword evidence="3" id="KW-1185">Reference proteome</keyword>
<feature type="non-terminal residue" evidence="2">
    <location>
        <position position="255"/>
    </location>
</feature>
<feature type="non-terminal residue" evidence="2">
    <location>
        <position position="1"/>
    </location>
</feature>
<feature type="region of interest" description="Disordered" evidence="1">
    <location>
        <begin position="71"/>
        <end position="106"/>
    </location>
</feature>
<dbReference type="EMBL" id="LXQA010047646">
    <property type="protein sequence ID" value="MCI01950.1"/>
    <property type="molecule type" value="Genomic_DNA"/>
</dbReference>
<sequence length="255" mass="27954">NQWNDVEVSYADHITNDEVPIRQGARYSGIHVFEQTTDPGDFQFTNPLQTMINANLSPNSMKGTCQRITAKRPQKEQTKVLSSPILSSSQLRPPAAKAKKGPGPKPILPVKRSLEDVIGETSERFLEEEVYPTTIPNDPPFIRSCGEGGDDIELEAVSAFERESEESCSKTESEGSDSDDPFDCVGRRLGISAKVNISSGDASLGSIREAINSLELLMVKDLSEVSSDPNTQSKLHQQLDLLCKISHPKVTVEVK</sequence>
<feature type="region of interest" description="Disordered" evidence="1">
    <location>
        <begin position="161"/>
        <end position="182"/>
    </location>
</feature>
<evidence type="ECO:0000313" key="2">
    <source>
        <dbReference type="EMBL" id="MCI01950.1"/>
    </source>
</evidence>
<evidence type="ECO:0000256" key="1">
    <source>
        <dbReference type="SAM" id="MobiDB-lite"/>
    </source>
</evidence>
<comment type="caution">
    <text evidence="2">The sequence shown here is derived from an EMBL/GenBank/DDBJ whole genome shotgun (WGS) entry which is preliminary data.</text>
</comment>
<feature type="compositionally biased region" description="Basic and acidic residues" evidence="1">
    <location>
        <begin position="161"/>
        <end position="173"/>
    </location>
</feature>
<protein>
    <submittedName>
        <fullName evidence="2">Putative disease resistance protein (TIR-NBS-LRR class)</fullName>
    </submittedName>
</protein>
<dbReference type="AlphaFoldDB" id="A0A392NRU3"/>
<proteinExistence type="predicted"/>
<name>A0A392NRU3_9FABA</name>
<organism evidence="2 3">
    <name type="scientific">Trifolium medium</name>
    <dbReference type="NCBI Taxonomy" id="97028"/>
    <lineage>
        <taxon>Eukaryota</taxon>
        <taxon>Viridiplantae</taxon>
        <taxon>Streptophyta</taxon>
        <taxon>Embryophyta</taxon>
        <taxon>Tracheophyta</taxon>
        <taxon>Spermatophyta</taxon>
        <taxon>Magnoliopsida</taxon>
        <taxon>eudicotyledons</taxon>
        <taxon>Gunneridae</taxon>
        <taxon>Pentapetalae</taxon>
        <taxon>rosids</taxon>
        <taxon>fabids</taxon>
        <taxon>Fabales</taxon>
        <taxon>Fabaceae</taxon>
        <taxon>Papilionoideae</taxon>
        <taxon>50 kb inversion clade</taxon>
        <taxon>NPAAA clade</taxon>
        <taxon>Hologalegina</taxon>
        <taxon>IRL clade</taxon>
        <taxon>Trifolieae</taxon>
        <taxon>Trifolium</taxon>
    </lineage>
</organism>
<reference evidence="2 3" key="1">
    <citation type="journal article" date="2018" name="Front. Plant Sci.">
        <title>Red Clover (Trifolium pratense) and Zigzag Clover (T. medium) - A Picture of Genomic Similarities and Differences.</title>
        <authorList>
            <person name="Dluhosova J."/>
            <person name="Istvanek J."/>
            <person name="Nedelnik J."/>
            <person name="Repkova J."/>
        </authorList>
    </citation>
    <scope>NUCLEOTIDE SEQUENCE [LARGE SCALE GENOMIC DNA]</scope>
    <source>
        <strain evidence="3">cv. 10/8</strain>
        <tissue evidence="2">Leaf</tissue>
    </source>
</reference>
<dbReference type="Proteomes" id="UP000265520">
    <property type="component" value="Unassembled WGS sequence"/>
</dbReference>
<accession>A0A392NRU3</accession>